<accession>A0A5P9CJR0</accession>
<dbReference type="Proteomes" id="UP000326936">
    <property type="component" value="Chromosome"/>
</dbReference>
<dbReference type="Pfam" id="PF13671">
    <property type="entry name" value="AAA_33"/>
    <property type="match status" value="1"/>
</dbReference>
<protein>
    <recommendedName>
        <fullName evidence="3">Shikimate kinase</fullName>
    </recommendedName>
</protein>
<evidence type="ECO:0000313" key="1">
    <source>
        <dbReference type="EMBL" id="QFT26133.1"/>
    </source>
</evidence>
<keyword evidence="2" id="KW-1185">Reference proteome</keyword>
<evidence type="ECO:0008006" key="3">
    <source>
        <dbReference type="Google" id="ProtNLM"/>
    </source>
</evidence>
<sequence>MGPRYSNWLLMVLKLIIVRGLPGSGKSTLAKTLGMNHYEADMYFINEHNEYQFNPDDIAKAHSWCKRMVRKSLKNKQSVVVANTFVMKWEIIPYFKMARQYGAEFEVIECNGNYENIHGVDAKTIADMKARWQKW</sequence>
<reference evidence="1 2" key="1">
    <citation type="submission" date="2019-10" db="EMBL/GenBank/DDBJ databases">
        <title>Complete genome sequence of Vibrio sp. strain THAF100, isolated from non-filtered water from the water column of tank 6 of a marine aquarium containing stony-coral fragments. Water maintained at 26 degree C.</title>
        <authorList>
            <person name="Ruckert C."/>
            <person name="Franco A."/>
            <person name="Kalinowski J."/>
            <person name="Glaeser S."/>
        </authorList>
    </citation>
    <scope>NUCLEOTIDE SEQUENCE [LARGE SCALE GENOMIC DNA]</scope>
    <source>
        <strain evidence="1 2">THAF100</strain>
    </source>
</reference>
<dbReference type="AlphaFoldDB" id="A0A5P9CJR0"/>
<dbReference type="InterPro" id="IPR026302">
    <property type="entry name" value="NEDD4-bd_p2"/>
</dbReference>
<dbReference type="InterPro" id="IPR027417">
    <property type="entry name" value="P-loop_NTPase"/>
</dbReference>
<dbReference type="KEGG" id="vaq:FIV01_06815"/>
<dbReference type="PANTHER" id="PTHR13308:SF40">
    <property type="entry name" value="NEDD4-BINDING PROTEIN 2-LIKE 1"/>
    <property type="match status" value="1"/>
</dbReference>
<dbReference type="SUPFAM" id="SSF52540">
    <property type="entry name" value="P-loop containing nucleoside triphosphate hydrolases"/>
    <property type="match status" value="1"/>
</dbReference>
<dbReference type="PANTHER" id="PTHR13308">
    <property type="entry name" value="NEDD4-BINDING PROTEIN 2-LIKE 1"/>
    <property type="match status" value="1"/>
</dbReference>
<organism evidence="1 2">
    <name type="scientific">Vibrio aquimaris</name>
    <dbReference type="NCBI Taxonomy" id="2587862"/>
    <lineage>
        <taxon>Bacteria</taxon>
        <taxon>Pseudomonadati</taxon>
        <taxon>Pseudomonadota</taxon>
        <taxon>Gammaproteobacteria</taxon>
        <taxon>Vibrionales</taxon>
        <taxon>Vibrionaceae</taxon>
        <taxon>Vibrio</taxon>
    </lineage>
</organism>
<proteinExistence type="predicted"/>
<evidence type="ECO:0000313" key="2">
    <source>
        <dbReference type="Proteomes" id="UP000326936"/>
    </source>
</evidence>
<name>A0A5P9CJR0_9VIBR</name>
<dbReference type="EMBL" id="CP045350">
    <property type="protein sequence ID" value="QFT26133.1"/>
    <property type="molecule type" value="Genomic_DNA"/>
</dbReference>
<dbReference type="Gene3D" id="3.40.50.300">
    <property type="entry name" value="P-loop containing nucleotide triphosphate hydrolases"/>
    <property type="match status" value="1"/>
</dbReference>
<gene>
    <name evidence="1" type="ORF">FIV01_06815</name>
</gene>